<keyword evidence="9" id="KW-1185">Reference proteome</keyword>
<dbReference type="PRINTS" id="PR00207">
    <property type="entry name" value="FLAGELLIN"/>
</dbReference>
<feature type="domain" description="Flagellin N-terminal" evidence="6">
    <location>
        <begin position="3"/>
        <end position="139"/>
    </location>
</feature>
<keyword evidence="8" id="KW-0966">Cell projection</keyword>
<protein>
    <submittedName>
        <fullName evidence="8">Flagellar hook-associated protein FlgL</fullName>
    </submittedName>
</protein>
<comment type="caution">
    <text evidence="8">The sequence shown here is derived from an EMBL/GenBank/DDBJ whole genome shotgun (WGS) entry which is preliminary data.</text>
</comment>
<evidence type="ECO:0000313" key="8">
    <source>
        <dbReference type="EMBL" id="MEL0660149.1"/>
    </source>
</evidence>
<dbReference type="PANTHER" id="PTHR42792:SF1">
    <property type="entry name" value="FLAGELLAR HOOK-ASSOCIATED PROTEIN 3"/>
    <property type="match status" value="1"/>
</dbReference>
<dbReference type="InterPro" id="IPR013384">
    <property type="entry name" value="Flagell_FlgL"/>
</dbReference>
<keyword evidence="8" id="KW-0969">Cilium</keyword>
<keyword evidence="5" id="KW-0975">Bacterial flagellum</keyword>
<dbReference type="NCBIfam" id="TIGR02550">
    <property type="entry name" value="flagell_flgL"/>
    <property type="match status" value="1"/>
</dbReference>
<dbReference type="RefSeq" id="WP_341628630.1">
    <property type="nucleotide sequence ID" value="NZ_JBAKBA010000034.1"/>
</dbReference>
<evidence type="ECO:0000256" key="4">
    <source>
        <dbReference type="ARBA" id="ARBA00022525"/>
    </source>
</evidence>
<dbReference type="PANTHER" id="PTHR42792">
    <property type="entry name" value="FLAGELLIN"/>
    <property type="match status" value="1"/>
</dbReference>
<proteinExistence type="inferred from homology"/>
<dbReference type="Gene3D" id="1.20.1330.10">
    <property type="entry name" value="f41 fragment of flagellin, N-terminal domain"/>
    <property type="match status" value="2"/>
</dbReference>
<sequence length="495" mass="53759">MRISSQTFFMRNTSSMMEQQASLSEKNLHLSSTIRVMNGSDDPVAIATIQRLKQDLSIGEQYISNGETAQSANELSDTALTQSTYILQRVRELMVSGSNGTLNESDRNAVAIELESLRDELMGVANTKDGNNQFIYAGYEVDTQPFQKNEFGEIEYHGDSGENDYRIGAGVLVQANDSGSKIFMEVAEGNGTFVSELSANNTGAGVISAGNIVDENAARDFLDQDYTIAINDTSEGSEYSVYGLKETAVSGSAKISISGVDLDAVDINSVDPAINGPVAINFIEIGTGTNQFQIEVNGQLSSSVYDGDNAEVQTLNINGIAIEVDGLPKNGDSFEFTQFVAPTAYEEDQAISFNGIKTQVKGEVEDGDTFTLRQSEEKDIFSTIQSAIDALRIPGTDQTAEAQRNTAFSMSLLQIDGALDNITGTQSSVGARLRTIDNQYESTLDFNLTIQRTLSNLEDLDMAAAISEYQQEYSMLEVSQQTFVQLQQLSLFNLI</sequence>
<gene>
    <name evidence="8" type="primary">flgL</name>
    <name evidence="8" type="ORF">V6255_13485</name>
</gene>
<keyword evidence="4" id="KW-0964">Secreted</keyword>
<evidence type="ECO:0000259" key="6">
    <source>
        <dbReference type="Pfam" id="PF00669"/>
    </source>
</evidence>
<evidence type="ECO:0000259" key="7">
    <source>
        <dbReference type="Pfam" id="PF00700"/>
    </source>
</evidence>
<dbReference type="Pfam" id="PF00700">
    <property type="entry name" value="Flagellin_C"/>
    <property type="match status" value="1"/>
</dbReference>
<dbReference type="EMBL" id="JBAKBA010000034">
    <property type="protein sequence ID" value="MEL0660149.1"/>
    <property type="molecule type" value="Genomic_DNA"/>
</dbReference>
<comment type="similarity">
    <text evidence="3">Belongs to the bacterial flagellin family.</text>
</comment>
<evidence type="ECO:0000256" key="2">
    <source>
        <dbReference type="ARBA" id="ARBA00004613"/>
    </source>
</evidence>
<name>A0ABU9HE16_9GAMM</name>
<dbReference type="Pfam" id="PF00669">
    <property type="entry name" value="Flagellin_N"/>
    <property type="match status" value="1"/>
</dbReference>
<dbReference type="InterPro" id="IPR001029">
    <property type="entry name" value="Flagellin_N"/>
</dbReference>
<evidence type="ECO:0000256" key="3">
    <source>
        <dbReference type="ARBA" id="ARBA00005709"/>
    </source>
</evidence>
<dbReference type="Proteomes" id="UP001366060">
    <property type="component" value="Unassembled WGS sequence"/>
</dbReference>
<dbReference type="InterPro" id="IPR001492">
    <property type="entry name" value="Flagellin"/>
</dbReference>
<feature type="domain" description="Flagellin C-terminal" evidence="7">
    <location>
        <begin position="414"/>
        <end position="495"/>
    </location>
</feature>
<keyword evidence="8" id="KW-0282">Flagellum</keyword>
<evidence type="ECO:0000256" key="5">
    <source>
        <dbReference type="ARBA" id="ARBA00023143"/>
    </source>
</evidence>
<evidence type="ECO:0000256" key="1">
    <source>
        <dbReference type="ARBA" id="ARBA00004365"/>
    </source>
</evidence>
<evidence type="ECO:0000313" key="9">
    <source>
        <dbReference type="Proteomes" id="UP001366060"/>
    </source>
</evidence>
<dbReference type="InterPro" id="IPR046358">
    <property type="entry name" value="Flagellin_C"/>
</dbReference>
<dbReference type="SUPFAM" id="SSF64518">
    <property type="entry name" value="Phase 1 flagellin"/>
    <property type="match status" value="1"/>
</dbReference>
<accession>A0ABU9HE16</accession>
<comment type="subcellular location">
    <subcellularLocation>
        <location evidence="1">Bacterial flagellum</location>
    </subcellularLocation>
    <subcellularLocation>
        <location evidence="2">Secreted</location>
    </subcellularLocation>
</comment>
<reference evidence="8 9" key="1">
    <citation type="submission" date="2024-02" db="EMBL/GenBank/DDBJ databases">
        <title>Bacteria isolated from the canopy kelp, Nereocystis luetkeana.</title>
        <authorList>
            <person name="Pfister C.A."/>
            <person name="Younker I.T."/>
            <person name="Light S.H."/>
        </authorList>
    </citation>
    <scope>NUCLEOTIDE SEQUENCE [LARGE SCALE GENOMIC DNA]</scope>
    <source>
        <strain evidence="8 9">TI.2.07</strain>
    </source>
</reference>
<organism evidence="8 9">
    <name type="scientific">Psychromonas arctica</name>
    <dbReference type="NCBI Taxonomy" id="168275"/>
    <lineage>
        <taxon>Bacteria</taxon>
        <taxon>Pseudomonadati</taxon>
        <taxon>Pseudomonadota</taxon>
        <taxon>Gammaproteobacteria</taxon>
        <taxon>Alteromonadales</taxon>
        <taxon>Psychromonadaceae</taxon>
        <taxon>Psychromonas</taxon>
    </lineage>
</organism>